<dbReference type="Proteomes" id="UP000784294">
    <property type="component" value="Unassembled WGS sequence"/>
</dbReference>
<dbReference type="AlphaFoldDB" id="A0A3S5CHI2"/>
<evidence type="ECO:0000313" key="2">
    <source>
        <dbReference type="Proteomes" id="UP000784294"/>
    </source>
</evidence>
<name>A0A3S5CHI2_9PLAT</name>
<reference evidence="1" key="1">
    <citation type="submission" date="2018-11" db="EMBL/GenBank/DDBJ databases">
        <authorList>
            <consortium name="Pathogen Informatics"/>
        </authorList>
    </citation>
    <scope>NUCLEOTIDE SEQUENCE</scope>
</reference>
<dbReference type="EMBL" id="CAAALY010004742">
    <property type="protein sequence ID" value="VEL08788.1"/>
    <property type="molecule type" value="Genomic_DNA"/>
</dbReference>
<proteinExistence type="predicted"/>
<keyword evidence="2" id="KW-1185">Reference proteome</keyword>
<organism evidence="1 2">
    <name type="scientific">Protopolystoma xenopodis</name>
    <dbReference type="NCBI Taxonomy" id="117903"/>
    <lineage>
        <taxon>Eukaryota</taxon>
        <taxon>Metazoa</taxon>
        <taxon>Spiralia</taxon>
        <taxon>Lophotrochozoa</taxon>
        <taxon>Platyhelminthes</taxon>
        <taxon>Monogenea</taxon>
        <taxon>Polyopisthocotylea</taxon>
        <taxon>Polystomatidea</taxon>
        <taxon>Polystomatidae</taxon>
        <taxon>Protopolystoma</taxon>
    </lineage>
</organism>
<comment type="caution">
    <text evidence="1">The sequence shown here is derived from an EMBL/GenBank/DDBJ whole genome shotgun (WGS) entry which is preliminary data.</text>
</comment>
<accession>A0A3S5CHI2</accession>
<evidence type="ECO:0000313" key="1">
    <source>
        <dbReference type="EMBL" id="VEL08788.1"/>
    </source>
</evidence>
<protein>
    <submittedName>
        <fullName evidence="1">Uncharacterized protein</fullName>
    </submittedName>
</protein>
<dbReference type="OrthoDB" id="6282199at2759"/>
<gene>
    <name evidence="1" type="ORF">PXEA_LOCUS2228</name>
</gene>
<sequence>MVPSACETELRKEVRCNRKTCRATETERWKELQNCRCIPRRRVATRVCCCPPTQVQRRCLHNGRVLVTERTTYAADAGQQQCVASLQRDTREIVCQRQKPQILARYCDRKSCRLVHLLRRVVKRGCNCHQQTRRDVQNHLRCCCRPPRFQRKCFHKYGVVQRVSYRYSLFQGQCLTKKYVDQDKIVCEPERKIDGPCDSKAKLRSVITVRFERNGCECVRKVSKKEVFCGEPDCSIMLKDPRESN</sequence>